<evidence type="ECO:0000256" key="1">
    <source>
        <dbReference type="SAM" id="SignalP"/>
    </source>
</evidence>
<evidence type="ECO:0000259" key="3">
    <source>
        <dbReference type="Pfam" id="PF11738"/>
    </source>
</evidence>
<sequence>MKNWLRLLALLVGCFTVLPHTSYAATIATQQQDTKLASSIQLTLDGKPLISKGIVKDGSTLVPLHLLSKDLNLEMDHNPALKTVTIHPGDKKIVLKLEEEFVAANVNGHDLWDSYERVNMNGNNYVALRFITDNLGYRAAWNGKTKTVDLTKIQENDVTWLNQKIDESTKDATITVQYPQLSGLKDAGIQEQINSLFEKEAKSYVANAKEASKGAYNDVGFQYEYTSNYDIKYNTNHVISVILWSNEYTGGAHGMPGQWSYTINLETGKVYKLDDLLASNPNYKEMINAKIKQEIKPLLMPDVEFNGIREEPSFYVKDDGVVVYFGVYEYTPYAVGFPEFYMPFSTLLPDLHDKLPF</sequence>
<dbReference type="InterPro" id="IPR012854">
    <property type="entry name" value="Cu_amine_oxidase-like_N"/>
</dbReference>
<accession>A0A1T2X8U9</accession>
<dbReference type="EMBL" id="MSZX01000007">
    <property type="protein sequence ID" value="OPA76307.1"/>
    <property type="molecule type" value="Genomic_DNA"/>
</dbReference>
<dbReference type="STRING" id="1324314.BVG16_19135"/>
<dbReference type="InterPro" id="IPR037126">
    <property type="entry name" value="PdaC/RsiV-like_sf"/>
</dbReference>
<reference evidence="5 6" key="1">
    <citation type="submission" date="2017-01" db="EMBL/GenBank/DDBJ databases">
        <title>Genome analysis of Paenibacillus selenitrireducens ES3-24.</title>
        <authorList>
            <person name="Xu D."/>
            <person name="Yao R."/>
            <person name="Zheng S."/>
        </authorList>
    </citation>
    <scope>NUCLEOTIDE SEQUENCE [LARGE SCALE GENOMIC DNA]</scope>
    <source>
        <strain evidence="5 6">ES3-24</strain>
    </source>
</reference>
<evidence type="ECO:0000313" key="5">
    <source>
        <dbReference type="EMBL" id="OPA76307.1"/>
    </source>
</evidence>
<evidence type="ECO:0000313" key="6">
    <source>
        <dbReference type="Proteomes" id="UP000190188"/>
    </source>
</evidence>
<gene>
    <name evidence="5" type="ORF">BVG16_19135</name>
</gene>
<feature type="chain" id="PRO_5012775090" description="Copper amine oxidase" evidence="1">
    <location>
        <begin position="25"/>
        <end position="357"/>
    </location>
</feature>
<dbReference type="Gene3D" id="3.90.640.20">
    <property type="entry name" value="Heat-shock cognate protein, ATPase"/>
    <property type="match status" value="1"/>
</dbReference>
<comment type="caution">
    <text evidence="5">The sequence shown here is derived from an EMBL/GenBank/DDBJ whole genome shotgun (WGS) entry which is preliminary data.</text>
</comment>
<name>A0A1T2X8U9_9BACL</name>
<dbReference type="InterPro" id="IPR036582">
    <property type="entry name" value="Mao_N_sf"/>
</dbReference>
<feature type="domain" description="Deacetylase PdaC" evidence="4">
    <location>
        <begin position="169"/>
        <end position="255"/>
    </location>
</feature>
<evidence type="ECO:0000259" key="4">
    <source>
        <dbReference type="Pfam" id="PF13739"/>
    </source>
</evidence>
<keyword evidence="1" id="KW-0732">Signal</keyword>
<evidence type="ECO:0008006" key="7">
    <source>
        <dbReference type="Google" id="ProtNLM"/>
    </source>
</evidence>
<dbReference type="Pfam" id="PF07833">
    <property type="entry name" value="Cu_amine_oxidN1"/>
    <property type="match status" value="1"/>
</dbReference>
<keyword evidence="6" id="KW-1185">Reference proteome</keyword>
<dbReference type="AlphaFoldDB" id="A0A1T2X8U9"/>
<organism evidence="5 6">
    <name type="scientific">Paenibacillus selenitireducens</name>
    <dbReference type="NCBI Taxonomy" id="1324314"/>
    <lineage>
        <taxon>Bacteria</taxon>
        <taxon>Bacillati</taxon>
        <taxon>Bacillota</taxon>
        <taxon>Bacilli</taxon>
        <taxon>Bacillales</taxon>
        <taxon>Paenibacillaceae</taxon>
        <taxon>Paenibacillus</taxon>
    </lineage>
</organism>
<dbReference type="RefSeq" id="WP_078500601.1">
    <property type="nucleotide sequence ID" value="NZ_MSZX01000007.1"/>
</dbReference>
<feature type="domain" description="Copper amine oxidase-like N-terminal" evidence="2">
    <location>
        <begin position="47"/>
        <end position="148"/>
    </location>
</feature>
<dbReference type="Gene3D" id="3.30.457.10">
    <property type="entry name" value="Copper amine oxidase-like, N-terminal domain"/>
    <property type="match status" value="1"/>
</dbReference>
<dbReference type="OrthoDB" id="5637at2"/>
<dbReference type="Pfam" id="PF13739">
    <property type="entry name" value="PdaC"/>
    <property type="match status" value="1"/>
</dbReference>
<dbReference type="InterPro" id="IPR025303">
    <property type="entry name" value="PdaC"/>
</dbReference>
<evidence type="ECO:0000259" key="2">
    <source>
        <dbReference type="Pfam" id="PF07833"/>
    </source>
</evidence>
<feature type="domain" description="DUF3298" evidence="3">
    <location>
        <begin position="274"/>
        <end position="345"/>
    </location>
</feature>
<dbReference type="Proteomes" id="UP000190188">
    <property type="component" value="Unassembled WGS sequence"/>
</dbReference>
<dbReference type="Gene3D" id="3.30.565.40">
    <property type="entry name" value="Fervidobacterium nodosum Rt17-B1 like"/>
    <property type="match status" value="1"/>
</dbReference>
<proteinExistence type="predicted"/>
<protein>
    <recommendedName>
        <fullName evidence="7">Copper amine oxidase</fullName>
    </recommendedName>
</protein>
<dbReference type="SUPFAM" id="SSF55383">
    <property type="entry name" value="Copper amine oxidase, domain N"/>
    <property type="match status" value="1"/>
</dbReference>
<dbReference type="Pfam" id="PF11738">
    <property type="entry name" value="DUF3298"/>
    <property type="match status" value="1"/>
</dbReference>
<dbReference type="InterPro" id="IPR021729">
    <property type="entry name" value="DUF3298"/>
</dbReference>
<feature type="signal peptide" evidence="1">
    <location>
        <begin position="1"/>
        <end position="24"/>
    </location>
</feature>